<reference evidence="3" key="1">
    <citation type="submission" date="2023-03" db="EMBL/GenBank/DDBJ databases">
        <title>Massive genome expansion in bonnet fungi (Mycena s.s.) driven by repeated elements and novel gene families across ecological guilds.</title>
        <authorList>
            <consortium name="Lawrence Berkeley National Laboratory"/>
            <person name="Harder C.B."/>
            <person name="Miyauchi S."/>
            <person name="Viragh M."/>
            <person name="Kuo A."/>
            <person name="Thoen E."/>
            <person name="Andreopoulos B."/>
            <person name="Lu D."/>
            <person name="Skrede I."/>
            <person name="Drula E."/>
            <person name="Henrissat B."/>
            <person name="Morin E."/>
            <person name="Kohler A."/>
            <person name="Barry K."/>
            <person name="LaButti K."/>
            <person name="Morin E."/>
            <person name="Salamov A."/>
            <person name="Lipzen A."/>
            <person name="Mereny Z."/>
            <person name="Hegedus B."/>
            <person name="Baldrian P."/>
            <person name="Stursova M."/>
            <person name="Weitz H."/>
            <person name="Taylor A."/>
            <person name="Grigoriev I.V."/>
            <person name="Nagy L.G."/>
            <person name="Martin F."/>
            <person name="Kauserud H."/>
        </authorList>
    </citation>
    <scope>NUCLEOTIDE SEQUENCE</scope>
    <source>
        <strain evidence="3">CBHHK173m</strain>
    </source>
</reference>
<feature type="chain" id="PRO_5042166808" evidence="2">
    <location>
        <begin position="31"/>
        <end position="178"/>
    </location>
</feature>
<evidence type="ECO:0000313" key="4">
    <source>
        <dbReference type="Proteomes" id="UP001222325"/>
    </source>
</evidence>
<feature type="compositionally biased region" description="Low complexity" evidence="1">
    <location>
        <begin position="100"/>
        <end position="113"/>
    </location>
</feature>
<sequence length="178" mass="18962">MIRPRRHNGSRDAPFRIYAPLALFLTLASANSDRHAKPRGCSPSLRSSAFGVLPPPASRSAQASKPAQRPAKSTSYIASSLHASASRRARTTRRARTLKISSSSRTSDNRISTLSASAHPPRTSPARVTAQHLRPSSASPHALPHFGYGGRFLGRSAHEADARVLDPGLASAAPAQFI</sequence>
<keyword evidence="4" id="KW-1185">Reference proteome</keyword>
<evidence type="ECO:0000256" key="1">
    <source>
        <dbReference type="SAM" id="MobiDB-lite"/>
    </source>
</evidence>
<proteinExistence type="predicted"/>
<feature type="region of interest" description="Disordered" evidence="1">
    <location>
        <begin position="33"/>
        <end position="127"/>
    </location>
</feature>
<name>A0AAD6XT97_9AGAR</name>
<dbReference type="EMBL" id="JARJCN010000015">
    <property type="protein sequence ID" value="KAJ7093949.1"/>
    <property type="molecule type" value="Genomic_DNA"/>
</dbReference>
<organism evidence="3 4">
    <name type="scientific">Mycena belliarum</name>
    <dbReference type="NCBI Taxonomy" id="1033014"/>
    <lineage>
        <taxon>Eukaryota</taxon>
        <taxon>Fungi</taxon>
        <taxon>Dikarya</taxon>
        <taxon>Basidiomycota</taxon>
        <taxon>Agaricomycotina</taxon>
        <taxon>Agaricomycetes</taxon>
        <taxon>Agaricomycetidae</taxon>
        <taxon>Agaricales</taxon>
        <taxon>Marasmiineae</taxon>
        <taxon>Mycenaceae</taxon>
        <taxon>Mycena</taxon>
    </lineage>
</organism>
<keyword evidence="2" id="KW-0732">Signal</keyword>
<evidence type="ECO:0000313" key="3">
    <source>
        <dbReference type="EMBL" id="KAJ7093949.1"/>
    </source>
</evidence>
<feature type="signal peptide" evidence="2">
    <location>
        <begin position="1"/>
        <end position="30"/>
    </location>
</feature>
<feature type="compositionally biased region" description="Basic residues" evidence="1">
    <location>
        <begin position="85"/>
        <end position="97"/>
    </location>
</feature>
<comment type="caution">
    <text evidence="3">The sequence shown here is derived from an EMBL/GenBank/DDBJ whole genome shotgun (WGS) entry which is preliminary data.</text>
</comment>
<protein>
    <submittedName>
        <fullName evidence="3">Uncharacterized protein</fullName>
    </submittedName>
</protein>
<feature type="compositionally biased region" description="Polar residues" evidence="1">
    <location>
        <begin position="59"/>
        <end position="82"/>
    </location>
</feature>
<gene>
    <name evidence="3" type="ORF">B0H15DRAFT_831358</name>
</gene>
<dbReference type="AlphaFoldDB" id="A0AAD6XT97"/>
<accession>A0AAD6XT97</accession>
<evidence type="ECO:0000256" key="2">
    <source>
        <dbReference type="SAM" id="SignalP"/>
    </source>
</evidence>
<dbReference type="Proteomes" id="UP001222325">
    <property type="component" value="Unassembled WGS sequence"/>
</dbReference>